<evidence type="ECO:0000313" key="2">
    <source>
        <dbReference type="Proteomes" id="UP000307440"/>
    </source>
</evidence>
<feature type="non-terminal residue" evidence="1">
    <location>
        <position position="1"/>
    </location>
</feature>
<feature type="non-terminal residue" evidence="1">
    <location>
        <position position="72"/>
    </location>
</feature>
<proteinExistence type="predicted"/>
<dbReference type="Proteomes" id="UP000307440">
    <property type="component" value="Unassembled WGS sequence"/>
</dbReference>
<dbReference type="EMBL" id="ML210921">
    <property type="protein sequence ID" value="TFK16354.1"/>
    <property type="molecule type" value="Genomic_DNA"/>
</dbReference>
<reference evidence="1 2" key="1">
    <citation type="journal article" date="2019" name="Nat. Ecol. Evol.">
        <title>Megaphylogeny resolves global patterns of mushroom evolution.</title>
        <authorList>
            <person name="Varga T."/>
            <person name="Krizsan K."/>
            <person name="Foldi C."/>
            <person name="Dima B."/>
            <person name="Sanchez-Garcia M."/>
            <person name="Sanchez-Ramirez S."/>
            <person name="Szollosi G.J."/>
            <person name="Szarkandi J.G."/>
            <person name="Papp V."/>
            <person name="Albert L."/>
            <person name="Andreopoulos W."/>
            <person name="Angelini C."/>
            <person name="Antonin V."/>
            <person name="Barry K.W."/>
            <person name="Bougher N.L."/>
            <person name="Buchanan P."/>
            <person name="Buyck B."/>
            <person name="Bense V."/>
            <person name="Catcheside P."/>
            <person name="Chovatia M."/>
            <person name="Cooper J."/>
            <person name="Damon W."/>
            <person name="Desjardin D."/>
            <person name="Finy P."/>
            <person name="Geml J."/>
            <person name="Haridas S."/>
            <person name="Hughes K."/>
            <person name="Justo A."/>
            <person name="Karasinski D."/>
            <person name="Kautmanova I."/>
            <person name="Kiss B."/>
            <person name="Kocsube S."/>
            <person name="Kotiranta H."/>
            <person name="LaButti K.M."/>
            <person name="Lechner B.E."/>
            <person name="Liimatainen K."/>
            <person name="Lipzen A."/>
            <person name="Lukacs Z."/>
            <person name="Mihaltcheva S."/>
            <person name="Morgado L.N."/>
            <person name="Niskanen T."/>
            <person name="Noordeloos M.E."/>
            <person name="Ohm R.A."/>
            <person name="Ortiz-Santana B."/>
            <person name="Ovrebo C."/>
            <person name="Racz N."/>
            <person name="Riley R."/>
            <person name="Savchenko A."/>
            <person name="Shiryaev A."/>
            <person name="Soop K."/>
            <person name="Spirin V."/>
            <person name="Szebenyi C."/>
            <person name="Tomsovsky M."/>
            <person name="Tulloss R.E."/>
            <person name="Uehling J."/>
            <person name="Grigoriev I.V."/>
            <person name="Vagvolgyi C."/>
            <person name="Papp T."/>
            <person name="Martin F.M."/>
            <person name="Miettinen O."/>
            <person name="Hibbett D.S."/>
            <person name="Nagy L.G."/>
        </authorList>
    </citation>
    <scope>NUCLEOTIDE SEQUENCE [LARGE SCALE GENOMIC DNA]</scope>
    <source>
        <strain evidence="1 2">CBS 121175</strain>
    </source>
</reference>
<keyword evidence="2" id="KW-1185">Reference proteome</keyword>
<organism evidence="1 2">
    <name type="scientific">Coprinopsis marcescibilis</name>
    <name type="common">Agaric fungus</name>
    <name type="synonym">Psathyrella marcescibilis</name>
    <dbReference type="NCBI Taxonomy" id="230819"/>
    <lineage>
        <taxon>Eukaryota</taxon>
        <taxon>Fungi</taxon>
        <taxon>Dikarya</taxon>
        <taxon>Basidiomycota</taxon>
        <taxon>Agaricomycotina</taxon>
        <taxon>Agaricomycetes</taxon>
        <taxon>Agaricomycetidae</taxon>
        <taxon>Agaricales</taxon>
        <taxon>Agaricineae</taxon>
        <taxon>Psathyrellaceae</taxon>
        <taxon>Coprinopsis</taxon>
    </lineage>
</organism>
<dbReference type="OrthoDB" id="3262464at2759"/>
<accession>A0A5C3K926</accession>
<evidence type="ECO:0000313" key="1">
    <source>
        <dbReference type="EMBL" id="TFK16354.1"/>
    </source>
</evidence>
<sequence>ITPRRNCLQHELMEALQMLKFSLRYGVSTLNFMAGTSKSDEIQALEGISRDNSTLPDDILTYLTHLMGNMGI</sequence>
<name>A0A5C3K926_COPMA</name>
<gene>
    <name evidence="1" type="ORF">FA15DRAFT_577834</name>
</gene>
<protein>
    <submittedName>
        <fullName evidence="1">Uncharacterized protein</fullName>
    </submittedName>
</protein>
<dbReference type="AlphaFoldDB" id="A0A5C3K926"/>